<accession>A0A081K5I6</accession>
<comment type="caution">
    <text evidence="1">The sequence shown here is derived from an EMBL/GenBank/DDBJ whole genome shotgun (WGS) entry which is preliminary data.</text>
</comment>
<dbReference type="AlphaFoldDB" id="A0A081K5I6"/>
<protein>
    <submittedName>
        <fullName evidence="1">Uncharacterized protein</fullName>
    </submittedName>
</protein>
<dbReference type="EMBL" id="JOJP01000001">
    <property type="protein sequence ID" value="KEI69412.1"/>
    <property type="molecule type" value="Genomic_DNA"/>
</dbReference>
<name>A0A081K5I6_9GAMM</name>
<keyword evidence="2" id="KW-1185">Reference proteome</keyword>
<dbReference type="Proteomes" id="UP000027997">
    <property type="component" value="Unassembled WGS sequence"/>
</dbReference>
<evidence type="ECO:0000313" key="2">
    <source>
        <dbReference type="Proteomes" id="UP000027997"/>
    </source>
</evidence>
<evidence type="ECO:0000313" key="1">
    <source>
        <dbReference type="EMBL" id="KEI69412.1"/>
    </source>
</evidence>
<sequence length="173" mass="20036">MEQYQQPHDDSFRRCEALAGIDQYSVQLKSKLKFHARLWDYGFLIQSLIPATQKLSLTSIESKDTQQFLSYVKAKTVESYPLVELPPIGVDLDDAVDRSFVTTQRHFSEAEVVYMYMQREISLVGREGTLANRIKCVFDEQAQHQFLDSLKQIRATLRERYLEFRGAACSEVT</sequence>
<organism evidence="1 2">
    <name type="scientific">Endozoicomonas elysicola</name>
    <dbReference type="NCBI Taxonomy" id="305900"/>
    <lineage>
        <taxon>Bacteria</taxon>
        <taxon>Pseudomonadati</taxon>
        <taxon>Pseudomonadota</taxon>
        <taxon>Gammaproteobacteria</taxon>
        <taxon>Oceanospirillales</taxon>
        <taxon>Endozoicomonadaceae</taxon>
        <taxon>Endozoicomonas</taxon>
    </lineage>
</organism>
<reference evidence="1 2" key="1">
    <citation type="submission" date="2014-06" db="EMBL/GenBank/DDBJ databases">
        <title>Whole Genome Sequences of Three Symbiotic Endozoicomonas Bacteria.</title>
        <authorList>
            <person name="Neave M.J."/>
            <person name="Apprill A."/>
            <person name="Voolstra C.R."/>
        </authorList>
    </citation>
    <scope>NUCLEOTIDE SEQUENCE [LARGE SCALE GENOMIC DNA]</scope>
    <source>
        <strain evidence="1 2">DSM 22380</strain>
    </source>
</reference>
<gene>
    <name evidence="1" type="ORF">GV64_00485</name>
</gene>
<proteinExistence type="predicted"/>